<dbReference type="Proteomes" id="UP001138768">
    <property type="component" value="Unassembled WGS sequence"/>
</dbReference>
<reference evidence="1 2" key="1">
    <citation type="journal article" date="2020" name="Microorganisms">
        <title>Osmotic Adaptation and Compatible Solute Biosynthesis of Phototrophic Bacteria as Revealed from Genome Analyses.</title>
        <authorList>
            <person name="Imhoff J.F."/>
            <person name="Rahn T."/>
            <person name="Kunzel S."/>
            <person name="Keller A."/>
            <person name="Neulinger S.C."/>
        </authorList>
    </citation>
    <scope>NUCLEOTIDE SEQUENCE [LARGE SCALE GENOMIC DNA]</scope>
    <source>
        <strain evidence="1 2">DSM 25653</strain>
    </source>
</reference>
<name>A0A9X0W5A4_9GAMM</name>
<gene>
    <name evidence="1" type="ORF">CKO42_01370</name>
</gene>
<accession>A0A9X0W5A4</accession>
<dbReference type="RefSeq" id="WP_200237188.1">
    <property type="nucleotide sequence ID" value="NZ_NRRY01000002.1"/>
</dbReference>
<evidence type="ECO:0000313" key="1">
    <source>
        <dbReference type="EMBL" id="MBK1617120.1"/>
    </source>
</evidence>
<protein>
    <submittedName>
        <fullName evidence="1">Uncharacterized protein</fullName>
    </submittedName>
</protein>
<proteinExistence type="predicted"/>
<dbReference type="AlphaFoldDB" id="A0A9X0W5A4"/>
<keyword evidence="2" id="KW-1185">Reference proteome</keyword>
<evidence type="ECO:0000313" key="2">
    <source>
        <dbReference type="Proteomes" id="UP001138768"/>
    </source>
</evidence>
<sequence length="118" mass="13424">MQDRPQIKTALPKRRYQIGDHTATILGEIETDDDHRYRFILALVPMGEQEPVLYVTSQQAPADRRGEGAYDLRVISASLTDVLDTADRWESLDQFADQAIDLAQQVLGLRNQQVIKLM</sequence>
<organism evidence="1 2">
    <name type="scientific">Lamprobacter modestohalophilus</name>
    <dbReference type="NCBI Taxonomy" id="1064514"/>
    <lineage>
        <taxon>Bacteria</taxon>
        <taxon>Pseudomonadati</taxon>
        <taxon>Pseudomonadota</taxon>
        <taxon>Gammaproteobacteria</taxon>
        <taxon>Chromatiales</taxon>
        <taxon>Chromatiaceae</taxon>
        <taxon>Lamprobacter</taxon>
    </lineage>
</organism>
<dbReference type="EMBL" id="NRRY01000002">
    <property type="protein sequence ID" value="MBK1617120.1"/>
    <property type="molecule type" value="Genomic_DNA"/>
</dbReference>
<comment type="caution">
    <text evidence="1">The sequence shown here is derived from an EMBL/GenBank/DDBJ whole genome shotgun (WGS) entry which is preliminary data.</text>
</comment>